<feature type="transmembrane region" description="Helical" evidence="6">
    <location>
        <begin position="278"/>
        <end position="298"/>
    </location>
</feature>
<feature type="transmembrane region" description="Helical" evidence="6">
    <location>
        <begin position="43"/>
        <end position="65"/>
    </location>
</feature>
<feature type="transmembrane region" description="Helical" evidence="6">
    <location>
        <begin position="247"/>
        <end position="266"/>
    </location>
</feature>
<protein>
    <recommendedName>
        <fullName evidence="7">Major facilitator superfamily (MFS) profile domain-containing protein</fullName>
    </recommendedName>
</protein>
<dbReference type="EMBL" id="MDTU01000001">
    <property type="protein sequence ID" value="ODN42372.1"/>
    <property type="molecule type" value="Genomic_DNA"/>
</dbReference>
<feature type="transmembrane region" description="Helical" evidence="6">
    <location>
        <begin position="12"/>
        <end position="31"/>
    </location>
</feature>
<dbReference type="PROSITE" id="PS00216">
    <property type="entry name" value="SUGAR_TRANSPORT_1"/>
    <property type="match status" value="1"/>
</dbReference>
<feature type="transmembrane region" description="Helical" evidence="6">
    <location>
        <begin position="367"/>
        <end position="389"/>
    </location>
</feature>
<evidence type="ECO:0000256" key="3">
    <source>
        <dbReference type="ARBA" id="ARBA00022692"/>
    </source>
</evidence>
<feature type="transmembrane region" description="Helical" evidence="6">
    <location>
        <begin position="101"/>
        <end position="120"/>
    </location>
</feature>
<feature type="transmembrane region" description="Helical" evidence="6">
    <location>
        <begin position="341"/>
        <end position="361"/>
    </location>
</feature>
<accession>A0ABX3A0I3</accession>
<dbReference type="Pfam" id="PF07690">
    <property type="entry name" value="MFS_1"/>
    <property type="match status" value="1"/>
</dbReference>
<feature type="transmembrane region" description="Helical" evidence="6">
    <location>
        <begin position="310"/>
        <end position="329"/>
    </location>
</feature>
<feature type="transmembrane region" description="Helical" evidence="6">
    <location>
        <begin position="77"/>
        <end position="95"/>
    </location>
</feature>
<evidence type="ECO:0000256" key="5">
    <source>
        <dbReference type="ARBA" id="ARBA00023136"/>
    </source>
</evidence>
<reference evidence="8 9" key="1">
    <citation type="submission" date="2016-08" db="EMBL/GenBank/DDBJ databases">
        <title>Draft genome sequence of Candidatus Piscirickettsia litoralis, from seawater.</title>
        <authorList>
            <person name="Wan X."/>
            <person name="Lee A.J."/>
            <person name="Hou S."/>
            <person name="Donachie S.P."/>
        </authorList>
    </citation>
    <scope>NUCLEOTIDE SEQUENCE [LARGE SCALE GENOMIC DNA]</scope>
    <source>
        <strain evidence="8 9">Y2</strain>
    </source>
</reference>
<keyword evidence="4 6" id="KW-1133">Transmembrane helix</keyword>
<keyword evidence="9" id="KW-1185">Reference proteome</keyword>
<dbReference type="Gene3D" id="1.20.1720.10">
    <property type="entry name" value="Multidrug resistance protein D"/>
    <property type="match status" value="1"/>
</dbReference>
<feature type="domain" description="Major facilitator superfamily (MFS) profile" evidence="7">
    <location>
        <begin position="12"/>
        <end position="396"/>
    </location>
</feature>
<dbReference type="PANTHER" id="PTHR23502">
    <property type="entry name" value="MAJOR FACILITATOR SUPERFAMILY"/>
    <property type="match status" value="1"/>
</dbReference>
<dbReference type="RefSeq" id="WP_069312169.1">
    <property type="nucleotide sequence ID" value="NZ_MDTU01000001.1"/>
</dbReference>
<sequence length="396" mass="42692">MIQNSKNHHRFTLTLILLVVPLSGAGIDIYVPSLPAIQSSMGVSHFAAKVTVALYLFGYGFGQLIIGPLSDRYGRRWIVIVSLLLYALSSFGASVSPNIEFLWVMRIIQGAVVSGILVPARASISDLFTGTAYLKAMNYSTVAWAMGPILAPAIGGYLQVWGGWHVPFYALALYSAVMAIIMLLVFKETKRKTTDKFIPLRQLVVNYGHMLRSFEFMAGVACLSLLYSVLTVFNVVGPFLIQSQLGLSPIFYGHVALWLGLAWFLGTVSYRFAIRFSALRVGLSYLSVAVLIALSMVIESVLYGLSVWGVVLPTLVLGFCAGAVFSQLYGRCIALYPNTPASAGALMGSIFVVGAGLVSALASQWQIVGLLPLALINFGLVLSAAVLFLRQNASLG</sequence>
<evidence type="ECO:0000313" key="9">
    <source>
        <dbReference type="Proteomes" id="UP000094329"/>
    </source>
</evidence>
<gene>
    <name evidence="8" type="ORF">BGC07_04775</name>
</gene>
<evidence type="ECO:0000256" key="2">
    <source>
        <dbReference type="ARBA" id="ARBA00022448"/>
    </source>
</evidence>
<feature type="transmembrane region" description="Helical" evidence="6">
    <location>
        <begin position="141"/>
        <end position="160"/>
    </location>
</feature>
<evidence type="ECO:0000256" key="4">
    <source>
        <dbReference type="ARBA" id="ARBA00022989"/>
    </source>
</evidence>
<organism evidence="8 9">
    <name type="scientific">Piscirickettsia litoralis</name>
    <dbReference type="NCBI Taxonomy" id="1891921"/>
    <lineage>
        <taxon>Bacteria</taxon>
        <taxon>Pseudomonadati</taxon>
        <taxon>Pseudomonadota</taxon>
        <taxon>Gammaproteobacteria</taxon>
        <taxon>Thiotrichales</taxon>
        <taxon>Piscirickettsiaceae</taxon>
        <taxon>Piscirickettsia</taxon>
    </lineage>
</organism>
<dbReference type="PANTHER" id="PTHR23502:SF132">
    <property type="entry name" value="POLYAMINE TRANSPORTER 2-RELATED"/>
    <property type="match status" value="1"/>
</dbReference>
<proteinExistence type="predicted"/>
<dbReference type="InterPro" id="IPR020846">
    <property type="entry name" value="MFS_dom"/>
</dbReference>
<dbReference type="InterPro" id="IPR036259">
    <property type="entry name" value="MFS_trans_sf"/>
</dbReference>
<keyword evidence="5 6" id="KW-0472">Membrane</keyword>
<keyword evidence="3 6" id="KW-0812">Transmembrane</keyword>
<comment type="subcellular location">
    <subcellularLocation>
        <location evidence="1">Membrane</location>
        <topology evidence="1">Multi-pass membrane protein</topology>
    </subcellularLocation>
</comment>
<evidence type="ECO:0000256" key="6">
    <source>
        <dbReference type="SAM" id="Phobius"/>
    </source>
</evidence>
<dbReference type="PROSITE" id="PS50850">
    <property type="entry name" value="MFS"/>
    <property type="match status" value="1"/>
</dbReference>
<feature type="transmembrane region" description="Helical" evidence="6">
    <location>
        <begin position="166"/>
        <end position="186"/>
    </location>
</feature>
<dbReference type="SUPFAM" id="SSF103473">
    <property type="entry name" value="MFS general substrate transporter"/>
    <property type="match status" value="1"/>
</dbReference>
<keyword evidence="2" id="KW-0813">Transport</keyword>
<dbReference type="InterPro" id="IPR011701">
    <property type="entry name" value="MFS"/>
</dbReference>
<dbReference type="InterPro" id="IPR005829">
    <property type="entry name" value="Sugar_transporter_CS"/>
</dbReference>
<evidence type="ECO:0000313" key="8">
    <source>
        <dbReference type="EMBL" id="ODN42372.1"/>
    </source>
</evidence>
<evidence type="ECO:0000256" key="1">
    <source>
        <dbReference type="ARBA" id="ARBA00004141"/>
    </source>
</evidence>
<dbReference type="Proteomes" id="UP000094329">
    <property type="component" value="Unassembled WGS sequence"/>
</dbReference>
<feature type="transmembrane region" description="Helical" evidence="6">
    <location>
        <begin position="216"/>
        <end position="241"/>
    </location>
</feature>
<comment type="caution">
    <text evidence="8">The sequence shown here is derived from an EMBL/GenBank/DDBJ whole genome shotgun (WGS) entry which is preliminary data.</text>
</comment>
<evidence type="ECO:0000259" key="7">
    <source>
        <dbReference type="PROSITE" id="PS50850"/>
    </source>
</evidence>
<name>A0ABX3A0I3_9GAMM</name>